<dbReference type="EMBL" id="CM000786">
    <property type="protein sequence ID" value="AQK47312.1"/>
    <property type="molecule type" value="Genomic_DNA"/>
</dbReference>
<evidence type="ECO:0000256" key="1">
    <source>
        <dbReference type="SAM" id="MobiDB-lite"/>
    </source>
</evidence>
<accession>A0A1D6JI81</accession>
<protein>
    <submittedName>
        <fullName evidence="2">Calcium-binding EF hand family protein</fullName>
    </submittedName>
</protein>
<feature type="region of interest" description="Disordered" evidence="1">
    <location>
        <begin position="1"/>
        <end position="158"/>
    </location>
</feature>
<name>A0A1D6JI81_MAIZE</name>
<feature type="compositionally biased region" description="Low complexity" evidence="1">
    <location>
        <begin position="36"/>
        <end position="108"/>
    </location>
</feature>
<gene>
    <name evidence="2" type="ORF">ZEAMMB73_Zm00001d026638</name>
</gene>
<evidence type="ECO:0000313" key="2">
    <source>
        <dbReference type="EMBL" id="AQK47312.1"/>
    </source>
</evidence>
<feature type="compositionally biased region" description="Low complexity" evidence="1">
    <location>
        <begin position="11"/>
        <end position="28"/>
    </location>
</feature>
<organism evidence="2">
    <name type="scientific">Zea mays</name>
    <name type="common">Maize</name>
    <dbReference type="NCBI Taxonomy" id="4577"/>
    <lineage>
        <taxon>Eukaryota</taxon>
        <taxon>Viridiplantae</taxon>
        <taxon>Streptophyta</taxon>
        <taxon>Embryophyta</taxon>
        <taxon>Tracheophyta</taxon>
        <taxon>Spermatophyta</taxon>
        <taxon>Magnoliopsida</taxon>
        <taxon>Liliopsida</taxon>
        <taxon>Poales</taxon>
        <taxon>Poaceae</taxon>
        <taxon>PACMAD clade</taxon>
        <taxon>Panicoideae</taxon>
        <taxon>Andropogonodae</taxon>
        <taxon>Andropogoneae</taxon>
        <taxon>Tripsacinae</taxon>
        <taxon>Zea</taxon>
    </lineage>
</organism>
<proteinExistence type="predicted"/>
<dbReference type="AlphaFoldDB" id="A0A1D6JI81"/>
<reference evidence="2" key="1">
    <citation type="submission" date="2015-12" db="EMBL/GenBank/DDBJ databases">
        <title>Update maize B73 reference genome by single molecule sequencing technologies.</title>
        <authorList>
            <consortium name="Maize Genome Sequencing Project"/>
            <person name="Ware D."/>
        </authorList>
    </citation>
    <scope>NUCLEOTIDE SEQUENCE</scope>
    <source>
        <tissue evidence="2">Seedling</tissue>
    </source>
</reference>
<dbReference type="ExpressionAtlas" id="A0A1D6JI81">
    <property type="expression patterns" value="baseline and differential"/>
</dbReference>
<feature type="compositionally biased region" description="Polar residues" evidence="1">
    <location>
        <begin position="132"/>
        <end position="153"/>
    </location>
</feature>
<sequence>MAATFRPGQEPPTSSSASACPGSRSASTTPPPPPASRTSTPSAASSSGCFLPTTTTPAGPAASTPSSAPCTGTSARTRRWTCGSGSRTCSRSSTGRPGASASASASASWRPGCAGRPPPGWTPSRGGRWLRTTRTATVPSRCASSSQTGSTWDMTKWGGGCTSLRARTETGMARSTPSNSTTSCILKTAAKRA</sequence>